<dbReference type="InterPro" id="IPR036390">
    <property type="entry name" value="WH_DNA-bd_sf"/>
</dbReference>
<dbReference type="InterPro" id="IPR011991">
    <property type="entry name" value="ArsR-like_HTH"/>
</dbReference>
<accession>A0A9D2D9V6</accession>
<dbReference type="SMART" id="SM00347">
    <property type="entry name" value="HTH_MARR"/>
    <property type="match status" value="1"/>
</dbReference>
<feature type="domain" description="HTH marR-type" evidence="5">
    <location>
        <begin position="6"/>
        <end position="140"/>
    </location>
</feature>
<dbReference type="GO" id="GO:0003700">
    <property type="term" value="F:DNA-binding transcription factor activity"/>
    <property type="evidence" value="ECO:0007669"/>
    <property type="project" value="InterPro"/>
</dbReference>
<dbReference type="PRINTS" id="PR00598">
    <property type="entry name" value="HTHMARR"/>
</dbReference>
<dbReference type="GO" id="GO:0003677">
    <property type="term" value="F:DNA binding"/>
    <property type="evidence" value="ECO:0007669"/>
    <property type="project" value="UniProtKB-KW"/>
</dbReference>
<keyword evidence="3" id="KW-0804">Transcription</keyword>
<dbReference type="SUPFAM" id="SSF46785">
    <property type="entry name" value="Winged helix' DNA-binding domain"/>
    <property type="match status" value="1"/>
</dbReference>
<evidence type="ECO:0000259" key="5">
    <source>
        <dbReference type="PROSITE" id="PS50995"/>
    </source>
</evidence>
<evidence type="ECO:0000256" key="2">
    <source>
        <dbReference type="ARBA" id="ARBA00023125"/>
    </source>
</evidence>
<dbReference type="EMBL" id="DXCD01000117">
    <property type="protein sequence ID" value="HIZ13161.1"/>
    <property type="molecule type" value="Genomic_DNA"/>
</dbReference>
<keyword evidence="1" id="KW-0805">Transcription regulation</keyword>
<evidence type="ECO:0000256" key="4">
    <source>
        <dbReference type="SAM" id="MobiDB-lite"/>
    </source>
</evidence>
<dbReference type="PANTHER" id="PTHR42756">
    <property type="entry name" value="TRANSCRIPTIONAL REGULATOR, MARR"/>
    <property type="match status" value="1"/>
</dbReference>
<name>A0A9D2D9V6_9FIRM</name>
<proteinExistence type="predicted"/>
<evidence type="ECO:0000313" key="6">
    <source>
        <dbReference type="EMBL" id="HIZ13161.1"/>
    </source>
</evidence>
<dbReference type="InterPro" id="IPR036388">
    <property type="entry name" value="WH-like_DNA-bd_sf"/>
</dbReference>
<dbReference type="AlphaFoldDB" id="A0A9D2D9V6"/>
<dbReference type="InterPro" id="IPR000835">
    <property type="entry name" value="HTH_MarR-typ"/>
</dbReference>
<feature type="compositionally biased region" description="Basic and acidic residues" evidence="4">
    <location>
        <begin position="152"/>
        <end position="165"/>
    </location>
</feature>
<keyword evidence="2" id="KW-0238">DNA-binding</keyword>
<gene>
    <name evidence="6" type="ORF">H9817_04480</name>
</gene>
<evidence type="ECO:0000256" key="3">
    <source>
        <dbReference type="ARBA" id="ARBA00023163"/>
    </source>
</evidence>
<reference evidence="6" key="1">
    <citation type="journal article" date="2021" name="PeerJ">
        <title>Extensive microbial diversity within the chicken gut microbiome revealed by metagenomics and culture.</title>
        <authorList>
            <person name="Gilroy R."/>
            <person name="Ravi A."/>
            <person name="Getino M."/>
            <person name="Pursley I."/>
            <person name="Horton D.L."/>
            <person name="Alikhan N.F."/>
            <person name="Baker D."/>
            <person name="Gharbi K."/>
            <person name="Hall N."/>
            <person name="Watson M."/>
            <person name="Adriaenssens E.M."/>
            <person name="Foster-Nyarko E."/>
            <person name="Jarju S."/>
            <person name="Secka A."/>
            <person name="Antonio M."/>
            <person name="Oren A."/>
            <person name="Chaudhuri R.R."/>
            <person name="La Ragione R."/>
            <person name="Hildebrand F."/>
            <person name="Pallen M.J."/>
        </authorList>
    </citation>
    <scope>NUCLEOTIDE SEQUENCE</scope>
    <source>
        <strain evidence="6">ChiGjej1B1-13045</strain>
    </source>
</reference>
<dbReference type="CDD" id="cd00090">
    <property type="entry name" value="HTH_ARSR"/>
    <property type="match status" value="1"/>
</dbReference>
<organism evidence="6 7">
    <name type="scientific">Candidatus Mediterraneibacter stercorigallinarum</name>
    <dbReference type="NCBI Taxonomy" id="2838686"/>
    <lineage>
        <taxon>Bacteria</taxon>
        <taxon>Bacillati</taxon>
        <taxon>Bacillota</taxon>
        <taxon>Clostridia</taxon>
        <taxon>Lachnospirales</taxon>
        <taxon>Lachnospiraceae</taxon>
        <taxon>Mediterraneibacter</taxon>
    </lineage>
</organism>
<comment type="caution">
    <text evidence="6">The sequence shown here is derived from an EMBL/GenBank/DDBJ whole genome shotgun (WGS) entry which is preliminary data.</text>
</comment>
<feature type="region of interest" description="Disordered" evidence="4">
    <location>
        <begin position="143"/>
        <end position="165"/>
    </location>
</feature>
<evidence type="ECO:0000256" key="1">
    <source>
        <dbReference type="ARBA" id="ARBA00023015"/>
    </source>
</evidence>
<dbReference type="Gene3D" id="1.10.10.10">
    <property type="entry name" value="Winged helix-like DNA-binding domain superfamily/Winged helix DNA-binding domain"/>
    <property type="match status" value="1"/>
</dbReference>
<sequence>MKENIKQELREVLFQIELIKRKRVQEFLLRIGLTPGQGQARILAFLDSHSSVTQREISDACMLDVTTMSRTLDKLEKQGLILRERDPGCRRSYQISLTGAGRKKAEEVQEGFAELEEILCAGFREEEAAELTEQLGKVRKNLLDGHSIPNGKADKYKNEKMNDFK</sequence>
<dbReference type="Proteomes" id="UP000824017">
    <property type="component" value="Unassembled WGS sequence"/>
</dbReference>
<protein>
    <submittedName>
        <fullName evidence="6">MarR family transcriptional regulator</fullName>
    </submittedName>
</protein>
<reference evidence="6" key="2">
    <citation type="submission" date="2021-04" db="EMBL/GenBank/DDBJ databases">
        <authorList>
            <person name="Gilroy R."/>
        </authorList>
    </citation>
    <scope>NUCLEOTIDE SEQUENCE</scope>
    <source>
        <strain evidence="6">ChiGjej1B1-13045</strain>
    </source>
</reference>
<dbReference type="Pfam" id="PF12802">
    <property type="entry name" value="MarR_2"/>
    <property type="match status" value="1"/>
</dbReference>
<evidence type="ECO:0000313" key="7">
    <source>
        <dbReference type="Proteomes" id="UP000824017"/>
    </source>
</evidence>
<dbReference type="PANTHER" id="PTHR42756:SF1">
    <property type="entry name" value="TRANSCRIPTIONAL REPRESSOR OF EMRAB OPERON"/>
    <property type="match status" value="1"/>
</dbReference>
<dbReference type="PROSITE" id="PS50995">
    <property type="entry name" value="HTH_MARR_2"/>
    <property type="match status" value="1"/>
</dbReference>